<evidence type="ECO:0000313" key="2">
    <source>
        <dbReference type="Proteomes" id="UP001489719"/>
    </source>
</evidence>
<dbReference type="EMBL" id="MU970046">
    <property type="protein sequence ID" value="KAK9324755.1"/>
    <property type="molecule type" value="Genomic_DNA"/>
</dbReference>
<protein>
    <submittedName>
        <fullName evidence="1">Uncharacterized protein</fullName>
    </submittedName>
</protein>
<name>A0ACC3TU21_9ASCO</name>
<sequence>MPALSLGRHKKSSGSETAAGPVSSDNSPPSESPRDQSRPPSRIGRRGRSASHSLAVSFSASRSLSVDSSTTSVRSRSRNSSTTSFFSRFRRSSASTTGSDGPSGPSTPTDSRDDMALTINFKHKTFNRRRARTLETIPQNAAAHNLRSSTRMSRSGSQNSMRQPTTITATSDISIIKSLENLNAKSRPGFSFQRRHVQDLSRSRVTFEEPEHPLHESMSSSSSLRSRPTSPAPEYLSALRIPDTMSGLSSSRRPRSLMSSLSENDMHRKDDDNSSKYSASAPISPRSGTFPAPTQSLSPSPTSSSSSLSNYRSLAKLRKKVASAFFSNASQKETPKTVSSSRSSSEVNVSNQQSSIATPLATSPVPEVLSGASSPLTRSSSNLSRSSNSTTTSASALRGARPRSQTLSSLDNDRRNRREFHQLNQISSITNLLSLRLRSGSEPNFAELKVRENPTMPQKSPSPQQSEPLLPLALLETQLPEEQEGENPADYLKRVESLVSRRDIALLLAKRDDEFHQAVLRMFCSKFNFTDEPIDMALRKFLLVVQLPRESQQIDRVLDAFAQRYHYCNPELYISKDQAYVVTFSLMILHTDAFNKSNKHKMQKPEYVRNTRVDGVASEILECFFDNITYTPFVHMEEESDPSNSQSEKLTDRPIIGKQRKSLIIGKPTKDPVDPYVLIGENRLHHVRPSLSDVLNLEDPYTYVGTAPQFDVRVLHKEFVNGPLLQILPPRSRQPTLISPELGFHSHLMRTDQAMKHIKVAKIGILTSLERKTKKSSKAHWRSWGALLTLSRVYFFKDVNWVRGLMDQLDPTTALDEKPVGGDGDSYRFPPIQGFHADEVMSTENMVALLDRSYTRRKNAFVMIAKGGVQDWFVADSEAEMNDWIARVNYAAALNTSGANLQGVNKSADGNPDLQHLVGSLSPLRTRPQYRTVESSSSEKAHVLFSSLFYDEGGRQSDASTVTSAKEATIEFALQVAEGRRDALERKVRELEDHLFSQTQELDADSRTAKHLSILTPILPRTRDSLILSAGLVAAKMDWLRIEVMRTRCFREILVKELDSEHEMVGLLKKKLAVLKSQSRDEEKVGGQDGDAGDAVITRAVDLAR</sequence>
<comment type="caution">
    <text evidence="1">The sequence shown here is derived from an EMBL/GenBank/DDBJ whole genome shotgun (WGS) entry which is preliminary data.</text>
</comment>
<organism evidence="1 2">
    <name type="scientific">Lipomyces orientalis</name>
    <dbReference type="NCBI Taxonomy" id="1233043"/>
    <lineage>
        <taxon>Eukaryota</taxon>
        <taxon>Fungi</taxon>
        <taxon>Dikarya</taxon>
        <taxon>Ascomycota</taxon>
        <taxon>Saccharomycotina</taxon>
        <taxon>Lipomycetes</taxon>
        <taxon>Lipomycetales</taxon>
        <taxon>Lipomycetaceae</taxon>
        <taxon>Lipomyces</taxon>
    </lineage>
</organism>
<gene>
    <name evidence="1" type="ORF">V1517DRAFT_316214</name>
</gene>
<evidence type="ECO:0000313" key="1">
    <source>
        <dbReference type="EMBL" id="KAK9324755.1"/>
    </source>
</evidence>
<dbReference type="Proteomes" id="UP001489719">
    <property type="component" value="Unassembled WGS sequence"/>
</dbReference>
<accession>A0ACC3TU21</accession>
<proteinExistence type="predicted"/>
<keyword evidence="2" id="KW-1185">Reference proteome</keyword>
<reference evidence="2" key="1">
    <citation type="journal article" date="2024" name="Front. Bioeng. Biotechnol.">
        <title>Genome-scale model development and genomic sequencing of the oleaginous clade Lipomyces.</title>
        <authorList>
            <person name="Czajka J.J."/>
            <person name="Han Y."/>
            <person name="Kim J."/>
            <person name="Mondo S.J."/>
            <person name="Hofstad B.A."/>
            <person name="Robles A."/>
            <person name="Haridas S."/>
            <person name="Riley R."/>
            <person name="LaButti K."/>
            <person name="Pangilinan J."/>
            <person name="Andreopoulos W."/>
            <person name="Lipzen A."/>
            <person name="Yan J."/>
            <person name="Wang M."/>
            <person name="Ng V."/>
            <person name="Grigoriev I.V."/>
            <person name="Spatafora J.W."/>
            <person name="Magnuson J.K."/>
            <person name="Baker S.E."/>
            <person name="Pomraning K.R."/>
        </authorList>
    </citation>
    <scope>NUCLEOTIDE SEQUENCE [LARGE SCALE GENOMIC DNA]</scope>
    <source>
        <strain evidence="2">CBS 10300</strain>
    </source>
</reference>